<evidence type="ECO:0000313" key="1">
    <source>
        <dbReference type="EMBL" id="KAJ9122080.1"/>
    </source>
</evidence>
<gene>
    <name evidence="1" type="ORF">QFC24_004307</name>
</gene>
<evidence type="ECO:0000313" key="2">
    <source>
        <dbReference type="Proteomes" id="UP001234202"/>
    </source>
</evidence>
<accession>A0ACC2XDG6</accession>
<reference evidence="1" key="1">
    <citation type="submission" date="2023-04" db="EMBL/GenBank/DDBJ databases">
        <title>Draft Genome sequencing of Naganishia species isolated from polar environments using Oxford Nanopore Technology.</title>
        <authorList>
            <person name="Leo P."/>
            <person name="Venkateswaran K."/>
        </authorList>
    </citation>
    <scope>NUCLEOTIDE SEQUENCE</scope>
    <source>
        <strain evidence="1">DBVPG 5303</strain>
    </source>
</reference>
<sequence>MSTRNLLEKVKKPFETRSSGTRHALASGVTKVNGKVVGPEYILKNGDRIENTVHRHEPPVTISPILLLHRDDEKQFIVISKPGSVPVHATGRYFKHTVLEMLKSDLGITAYSVNRLDRLTSGLMILALTGKASTGLAEEFIKGHVKKEYLARVNGKFPEEEIIVDQSLLTIDRQMGVVICTPDGKVCEIAVSFMSMSNVPDLQDAKTIFKRLHYDAKRNQSVYIGHPIVNDPLYGTSDIWGPNLGKGGVDLTPDITDENAETTGGSDTPSTIASVEARMQGKESLPSAKLQQKFNWKLEKELMKLRANGGKQSPAVVDADSGTGTPQKDLLPREMEDDTVVGGSPIYLSREAREIVAKLRRQKDEQEDWAK</sequence>
<name>A0ACC2XDG6_9TREE</name>
<proteinExistence type="predicted"/>
<dbReference type="Proteomes" id="UP001234202">
    <property type="component" value="Unassembled WGS sequence"/>
</dbReference>
<protein>
    <submittedName>
        <fullName evidence="1">Uncharacterized protein</fullName>
    </submittedName>
</protein>
<dbReference type="EMBL" id="JASBWV010000015">
    <property type="protein sequence ID" value="KAJ9122080.1"/>
    <property type="molecule type" value="Genomic_DNA"/>
</dbReference>
<comment type="caution">
    <text evidence="1">The sequence shown here is derived from an EMBL/GenBank/DDBJ whole genome shotgun (WGS) entry which is preliminary data.</text>
</comment>
<keyword evidence="2" id="KW-1185">Reference proteome</keyword>
<organism evidence="1 2">
    <name type="scientific">Naganishia onofrii</name>
    <dbReference type="NCBI Taxonomy" id="1851511"/>
    <lineage>
        <taxon>Eukaryota</taxon>
        <taxon>Fungi</taxon>
        <taxon>Dikarya</taxon>
        <taxon>Basidiomycota</taxon>
        <taxon>Agaricomycotina</taxon>
        <taxon>Tremellomycetes</taxon>
        <taxon>Filobasidiales</taxon>
        <taxon>Filobasidiaceae</taxon>
        <taxon>Naganishia</taxon>
    </lineage>
</organism>